<dbReference type="InterPro" id="IPR028978">
    <property type="entry name" value="Chorismate_lyase_/UTRA_dom_sf"/>
</dbReference>
<comment type="caution">
    <text evidence="5">Lacks conserved residue(s) required for the propagation of feature annotation.</text>
</comment>
<dbReference type="Gene3D" id="3.40.1410.10">
    <property type="entry name" value="Chorismate lyase-like"/>
    <property type="match status" value="1"/>
</dbReference>
<protein>
    <recommendedName>
        <fullName evidence="5">Probable chorismate pyruvate-lyase</fullName>
        <shortName evidence="5">CL</shortName>
        <shortName evidence="5">CPL</shortName>
        <ecNumber evidence="5">4.1.3.40</ecNumber>
    </recommendedName>
</protein>
<comment type="catalytic activity">
    <reaction evidence="5">
        <text>chorismate = 4-hydroxybenzoate + pyruvate</text>
        <dbReference type="Rhea" id="RHEA:16505"/>
        <dbReference type="ChEBI" id="CHEBI:15361"/>
        <dbReference type="ChEBI" id="CHEBI:17879"/>
        <dbReference type="ChEBI" id="CHEBI:29748"/>
        <dbReference type="EC" id="4.1.3.40"/>
    </reaction>
</comment>
<dbReference type="Proteomes" id="UP001629249">
    <property type="component" value="Unassembled WGS sequence"/>
</dbReference>
<dbReference type="PANTHER" id="PTHR38683">
    <property type="entry name" value="CHORISMATE PYRUVATE-LYASE"/>
    <property type="match status" value="1"/>
</dbReference>
<evidence type="ECO:0000256" key="5">
    <source>
        <dbReference type="HAMAP-Rule" id="MF_01632"/>
    </source>
</evidence>
<evidence type="ECO:0000256" key="6">
    <source>
        <dbReference type="SAM" id="MobiDB-lite"/>
    </source>
</evidence>
<keyword evidence="1 5" id="KW-0963">Cytoplasm</keyword>
<accession>A0ABW8ZKA3</accession>
<comment type="subcellular location">
    <subcellularLocation>
        <location evidence="5">Cytoplasm</location>
    </subcellularLocation>
</comment>
<feature type="binding site" evidence="5">
    <location>
        <position position="75"/>
    </location>
    <ligand>
        <name>substrate</name>
    </ligand>
</feature>
<feature type="compositionally biased region" description="Basic and acidic residues" evidence="6">
    <location>
        <begin position="230"/>
        <end position="249"/>
    </location>
</feature>
<dbReference type="RefSeq" id="WP_408327466.1">
    <property type="nucleotide sequence ID" value="NZ_JAQQFH010000004.1"/>
</dbReference>
<keyword evidence="2 5" id="KW-0831">Ubiquinone biosynthesis</keyword>
<feature type="compositionally biased region" description="Basic and acidic residues" evidence="6">
    <location>
        <begin position="211"/>
        <end position="223"/>
    </location>
</feature>
<dbReference type="HAMAP" id="MF_01632">
    <property type="entry name" value="UbiC"/>
    <property type="match status" value="1"/>
</dbReference>
<feature type="region of interest" description="Disordered" evidence="6">
    <location>
        <begin position="201"/>
        <end position="257"/>
    </location>
</feature>
<comment type="function">
    <text evidence="5">Removes the pyruvyl group from chorismate, with concomitant aromatization of the ring, to provide 4-hydroxybenzoate (4HB) for the ubiquinone pathway.</text>
</comment>
<comment type="caution">
    <text evidence="7">The sequence shown here is derived from an EMBL/GenBank/DDBJ whole genome shotgun (WGS) entry which is preliminary data.</text>
</comment>
<evidence type="ECO:0000256" key="4">
    <source>
        <dbReference type="ARBA" id="ARBA00023317"/>
    </source>
</evidence>
<dbReference type="PANTHER" id="PTHR38683:SF1">
    <property type="entry name" value="CHORISMATE PYRUVATE-LYASE"/>
    <property type="match status" value="1"/>
</dbReference>
<keyword evidence="8" id="KW-1185">Reference proteome</keyword>
<sequence>MPIRFDAADAHWRVAPLPGFSAAQKDWLTRGGSLTAHLRTLGEVAVRVTREAVMLPWADEHAALGLVPRAPVWVREVVLSVNGVPFVAAHSVAPLAASIGIWQAMRRLRTRPLAELLYSDSSVARSSLVSRRLTARHPLYRLAAREIDEAPPPHALVARRSVFERHGAPLMVTECMLPALWTQLAHVANLVNTASTPFAPHAAAQAPQRTHAREHGRPLEHTASRAHGAPRAERGHLAGRDARESEHAPASDSKVKR</sequence>
<reference evidence="7 8" key="1">
    <citation type="journal article" date="2024" name="Chem. Sci.">
        <title>Discovery of megapolipeptins by genome mining of a Burkholderiales bacteria collection.</title>
        <authorList>
            <person name="Paulo B.S."/>
            <person name="Recchia M.J.J."/>
            <person name="Lee S."/>
            <person name="Fergusson C.H."/>
            <person name="Romanowski S.B."/>
            <person name="Hernandez A."/>
            <person name="Krull N."/>
            <person name="Liu D.Y."/>
            <person name="Cavanagh H."/>
            <person name="Bos A."/>
            <person name="Gray C.A."/>
            <person name="Murphy B.T."/>
            <person name="Linington R.G."/>
            <person name="Eustaquio A.S."/>
        </authorList>
    </citation>
    <scope>NUCLEOTIDE SEQUENCE [LARGE SCALE GENOMIC DNA]</scope>
    <source>
        <strain evidence="7 8">RL16-012-BIC-B</strain>
    </source>
</reference>
<dbReference type="GO" id="GO:0008813">
    <property type="term" value="F:chorismate lyase activity"/>
    <property type="evidence" value="ECO:0007669"/>
    <property type="project" value="UniProtKB-EC"/>
</dbReference>
<feature type="binding site" evidence="5">
    <location>
        <position position="113"/>
    </location>
    <ligand>
        <name>substrate</name>
    </ligand>
</feature>
<keyword evidence="4 5" id="KW-0670">Pyruvate</keyword>
<dbReference type="Pfam" id="PF04345">
    <property type="entry name" value="Chor_lyase"/>
    <property type="match status" value="1"/>
</dbReference>
<dbReference type="InterPro" id="IPR007440">
    <property type="entry name" value="Chorismate--pyruvate_lyase"/>
</dbReference>
<gene>
    <name evidence="5" type="primary">ubiC</name>
    <name evidence="7" type="ORF">PQR66_07015</name>
</gene>
<evidence type="ECO:0000256" key="3">
    <source>
        <dbReference type="ARBA" id="ARBA00023239"/>
    </source>
</evidence>
<evidence type="ECO:0000313" key="7">
    <source>
        <dbReference type="EMBL" id="MFL9882768.1"/>
    </source>
</evidence>
<evidence type="ECO:0000256" key="1">
    <source>
        <dbReference type="ARBA" id="ARBA00022490"/>
    </source>
</evidence>
<name>A0ABW8ZKA3_9BURK</name>
<evidence type="ECO:0000256" key="2">
    <source>
        <dbReference type="ARBA" id="ARBA00022688"/>
    </source>
</evidence>
<organism evidence="7 8">
    <name type="scientific">Paraburkholderia agricolaris</name>
    <dbReference type="NCBI Taxonomy" id="2152888"/>
    <lineage>
        <taxon>Bacteria</taxon>
        <taxon>Pseudomonadati</taxon>
        <taxon>Pseudomonadota</taxon>
        <taxon>Betaproteobacteria</taxon>
        <taxon>Burkholderiales</taxon>
        <taxon>Burkholderiaceae</taxon>
        <taxon>Paraburkholderia</taxon>
    </lineage>
</organism>
<comment type="pathway">
    <text evidence="5">Cofactor biosynthesis; ubiquinone biosynthesis.</text>
</comment>
<evidence type="ECO:0000313" key="8">
    <source>
        <dbReference type="Proteomes" id="UP001629249"/>
    </source>
</evidence>
<dbReference type="EMBL" id="JAQQFN010000004">
    <property type="protein sequence ID" value="MFL9882768.1"/>
    <property type="molecule type" value="Genomic_DNA"/>
</dbReference>
<dbReference type="EC" id="4.1.3.40" evidence="5"/>
<feature type="binding site" evidence="5">
    <location>
        <position position="174"/>
    </location>
    <ligand>
        <name>substrate</name>
    </ligand>
</feature>
<keyword evidence="3 5" id="KW-0456">Lyase</keyword>
<proteinExistence type="inferred from homology"/>
<dbReference type="SUPFAM" id="SSF64288">
    <property type="entry name" value="Chorismate lyase-like"/>
    <property type="match status" value="1"/>
</dbReference>
<comment type="similarity">
    <text evidence="5">Belongs to the UbiC family.</text>
</comment>